<feature type="compositionally biased region" description="Polar residues" evidence="1">
    <location>
        <begin position="1"/>
        <end position="18"/>
    </location>
</feature>
<protein>
    <submittedName>
        <fullName evidence="2">Uncharacterized protein</fullName>
    </submittedName>
</protein>
<evidence type="ECO:0000313" key="4">
    <source>
        <dbReference type="Proteomes" id="UP000811609"/>
    </source>
</evidence>
<organism evidence="2 4">
    <name type="scientific">Carya illinoinensis</name>
    <name type="common">Pecan</name>
    <dbReference type="NCBI Taxonomy" id="32201"/>
    <lineage>
        <taxon>Eukaryota</taxon>
        <taxon>Viridiplantae</taxon>
        <taxon>Streptophyta</taxon>
        <taxon>Embryophyta</taxon>
        <taxon>Tracheophyta</taxon>
        <taxon>Spermatophyta</taxon>
        <taxon>Magnoliopsida</taxon>
        <taxon>eudicotyledons</taxon>
        <taxon>Gunneridae</taxon>
        <taxon>Pentapetalae</taxon>
        <taxon>rosids</taxon>
        <taxon>fabids</taxon>
        <taxon>Fagales</taxon>
        <taxon>Juglandaceae</taxon>
        <taxon>Carya</taxon>
    </lineage>
</organism>
<dbReference type="AlphaFoldDB" id="A0A8T1NKZ0"/>
<feature type="compositionally biased region" description="Basic and acidic residues" evidence="1">
    <location>
        <begin position="113"/>
        <end position="127"/>
    </location>
</feature>
<feature type="compositionally biased region" description="Polar residues" evidence="1">
    <location>
        <begin position="33"/>
        <end position="56"/>
    </location>
</feature>
<comment type="caution">
    <text evidence="2">The sequence shown here is derived from an EMBL/GenBank/DDBJ whole genome shotgun (WGS) entry which is preliminary data.</text>
</comment>
<sequence>MQQSSLGPHSATLQQTHARMTADKAEAEEAIITRTQQHMETQKNTTCSKDNNTCSRSAEERKVQHRKHSDRKIHTSSHADAAAFGQLPKCSNLDRKHTKTDAHAHQLTRHHADHSNTEAHEKASPRQ</sequence>
<dbReference type="Proteomes" id="UP000811609">
    <property type="component" value="Chromosome 14"/>
</dbReference>
<reference evidence="2" key="1">
    <citation type="submission" date="2020-12" db="EMBL/GenBank/DDBJ databases">
        <title>WGS assembly of Carya illinoinensis cv. Pawnee.</title>
        <authorList>
            <person name="Platts A."/>
            <person name="Shu S."/>
            <person name="Wright S."/>
            <person name="Barry K."/>
            <person name="Edger P."/>
            <person name="Pires J.C."/>
            <person name="Schmutz J."/>
        </authorList>
    </citation>
    <scope>NUCLEOTIDE SEQUENCE</scope>
    <source>
        <tissue evidence="2">Leaf</tissue>
    </source>
</reference>
<dbReference type="EMBL" id="CM031822">
    <property type="protein sequence ID" value="KAG6629558.1"/>
    <property type="molecule type" value="Genomic_DNA"/>
</dbReference>
<accession>A0A8T1NKZ0</accession>
<evidence type="ECO:0000313" key="3">
    <source>
        <dbReference type="EMBL" id="KAG6629558.1"/>
    </source>
</evidence>
<evidence type="ECO:0000256" key="1">
    <source>
        <dbReference type="SAM" id="MobiDB-lite"/>
    </source>
</evidence>
<feature type="compositionally biased region" description="Basic and acidic residues" evidence="1">
    <location>
        <begin position="92"/>
        <end position="104"/>
    </location>
</feature>
<feature type="compositionally biased region" description="Basic residues" evidence="1">
    <location>
        <begin position="63"/>
        <end position="75"/>
    </location>
</feature>
<name>A0A8T1NKZ0_CARIL</name>
<proteinExistence type="predicted"/>
<gene>
    <name evidence="2" type="ORF">CIPAW_14G092500</name>
    <name evidence="3" type="ORF">CIPAW_14G092600</name>
</gene>
<feature type="region of interest" description="Disordered" evidence="1">
    <location>
        <begin position="1"/>
        <end position="127"/>
    </location>
</feature>
<dbReference type="EMBL" id="CM031822">
    <property type="protein sequence ID" value="KAG6629557.1"/>
    <property type="molecule type" value="Genomic_DNA"/>
</dbReference>
<keyword evidence="4" id="KW-1185">Reference proteome</keyword>
<evidence type="ECO:0000313" key="2">
    <source>
        <dbReference type="EMBL" id="KAG6629557.1"/>
    </source>
</evidence>